<dbReference type="InterPro" id="IPR027417">
    <property type="entry name" value="P-loop_NTPase"/>
</dbReference>
<accession>A0AAE0TKT3</accession>
<dbReference type="InterPro" id="IPR002110">
    <property type="entry name" value="Ankyrin_rpt"/>
</dbReference>
<dbReference type="AlphaFoldDB" id="A0AAE0TKT3"/>
<evidence type="ECO:0000259" key="4">
    <source>
        <dbReference type="PROSITE" id="PS50209"/>
    </source>
</evidence>
<dbReference type="PROSITE" id="PS50209">
    <property type="entry name" value="CARD"/>
    <property type="match status" value="1"/>
</dbReference>
<dbReference type="GO" id="GO:0042981">
    <property type="term" value="P:regulation of apoptotic process"/>
    <property type="evidence" value="ECO:0007669"/>
    <property type="project" value="InterPro"/>
</dbReference>
<dbReference type="SUPFAM" id="SSF52540">
    <property type="entry name" value="P-loop containing nucleoside triphosphate hydrolases"/>
    <property type="match status" value="1"/>
</dbReference>
<sequence>MASEQDEGTEGQKRSFDGDMDGPASKRRTLEPGTEGRKRSFDDDMDGPAPKRRILEAEMLHRSVLNRCLPKLVRDLDFKTVSIYIQQKELLDDVTMRDISEGNRTSDNIKRLIQWIQQRGYDAYKTFKECLVLSKQENLKDMLEEEEKRVEIVNNIKFPTRRKRPESDGLRQLRNQTEDDLDTFRKMGFIPTSQTEKAKKLLQEKRSVVIKGNPGEGKTSTALHLIDNNNYTDQRVVIIRPEQWDRVDTDWVKIVILEDIFGQYDFDPGLLQDWTERYLKKIQNHVDEGKLQVIITIRNDIFLKAFTKLKSFELFRCDRFLTLCSDKLQKADKNNILDRELKRKNKAKDMTVNKIEQCIINFKGLIGFPKCCTLFAGNEDLFVQGPDFFKSPEKFLVDNIRNLKADSLLALAFLFYVVEIEEEYLSPSQFKEYKNYLQVLQEIAKCLRISIDDSTIIALRQSYEHYSGLYVKKVSSCQDGENLPYVSHSVMNVNKSCIQFSHATVHEAVGQVLGDMCPEMVVKYGDSGYLYRRTYAAEAKDNVSQNVFIPVSVYGVLVERMVHDVVEKRIINSVVKHSALRQNQFVKKLKDELPKVNRIRDVLMADPYSKQRNFGDVSEGDCSTFLQCVLQSDEDAVKLVYSHLMEFLACTHNNKGHNCWQCEEKQTLLELALYYHHFETADQLITMNACYTHVSLCNAARHGELSRVQTILEDLKRRQNFNPDCTEAEQTLYRAYISGNQDIIEILLQEGITLHYSHVVDVVLHGDINVLMKVVEHLKLNKNWEPHLEQDLKRGQFFPPDMYSCFIRAFDYYLNKMPYSTALYITYCKERFDMTDYLLKNDAKVTLDMLLPVSTYGSQQAFVRVIQNLKDTGTWDPHCNGVTAALETAYAKNLHDVCDLLFHEGVSLKMKNLSGVINAHEVSLESVEKVIQNLKNTNSWDSKCNDASKALQTAYMGNKNDVCDLLIQEGVLLTMKNATSIISVFVPLESVKKAIQHLKDTDSWDPTCDEVLKAFINAYKKGGYEVCCLLIEEGVSCAIQYLPVVTLISLDLVKTKVKQLKDADSWDAKCHDASKALEMAYSRNKHDVCRWLIQEGVSLTMRNLAHVMSTDQIPLESIKNIVQHLKDIDCWDSKNVYAYEALEKAYVLGR</sequence>
<feature type="region of interest" description="Disordered" evidence="3">
    <location>
        <begin position="1"/>
        <end position="49"/>
    </location>
</feature>
<keyword evidence="2" id="KW-0040">ANK repeat</keyword>
<reference evidence="5" key="1">
    <citation type="journal article" date="2021" name="Genome Biol. Evol.">
        <title>A High-Quality Reference Genome for a Parasitic Bivalve with Doubly Uniparental Inheritance (Bivalvia: Unionida).</title>
        <authorList>
            <person name="Smith C.H."/>
        </authorList>
    </citation>
    <scope>NUCLEOTIDE SEQUENCE</scope>
    <source>
        <strain evidence="5">CHS0354</strain>
    </source>
</reference>
<gene>
    <name evidence="5" type="ORF">CHS0354_016526</name>
</gene>
<name>A0AAE0TKT3_9BIVA</name>
<reference evidence="5" key="3">
    <citation type="submission" date="2023-05" db="EMBL/GenBank/DDBJ databases">
        <authorList>
            <person name="Smith C.H."/>
        </authorList>
    </citation>
    <scope>NUCLEOTIDE SEQUENCE</scope>
    <source>
        <strain evidence="5">CHS0354</strain>
        <tissue evidence="5">Mantle</tissue>
    </source>
</reference>
<dbReference type="SMART" id="SM00248">
    <property type="entry name" value="ANK"/>
    <property type="match status" value="6"/>
</dbReference>
<feature type="compositionally biased region" description="Basic and acidic residues" evidence="3">
    <location>
        <begin position="28"/>
        <end position="42"/>
    </location>
</feature>
<dbReference type="Pfam" id="PF20720">
    <property type="entry name" value="nSTAND3"/>
    <property type="match status" value="1"/>
</dbReference>
<feature type="domain" description="CARD" evidence="4">
    <location>
        <begin position="57"/>
        <end position="146"/>
    </location>
</feature>
<evidence type="ECO:0000256" key="2">
    <source>
        <dbReference type="ARBA" id="ARBA00023043"/>
    </source>
</evidence>
<dbReference type="InterPro" id="IPR049050">
    <property type="entry name" value="nSTAND3"/>
</dbReference>
<dbReference type="InterPro" id="IPR011029">
    <property type="entry name" value="DEATH-like_dom_sf"/>
</dbReference>
<proteinExistence type="predicted"/>
<evidence type="ECO:0000256" key="3">
    <source>
        <dbReference type="SAM" id="MobiDB-lite"/>
    </source>
</evidence>
<evidence type="ECO:0000313" key="6">
    <source>
        <dbReference type="Proteomes" id="UP001195483"/>
    </source>
</evidence>
<dbReference type="EMBL" id="JAEAOA010001023">
    <property type="protein sequence ID" value="KAK3612147.1"/>
    <property type="molecule type" value="Genomic_DNA"/>
</dbReference>
<dbReference type="Gene3D" id="1.10.533.10">
    <property type="entry name" value="Death Domain, Fas"/>
    <property type="match status" value="1"/>
</dbReference>
<comment type="caution">
    <text evidence="5">The sequence shown here is derived from an EMBL/GenBank/DDBJ whole genome shotgun (WGS) entry which is preliminary data.</text>
</comment>
<protein>
    <recommendedName>
        <fullName evidence="4">CARD domain-containing protein</fullName>
    </recommendedName>
</protein>
<dbReference type="PANTHER" id="PTHR24123">
    <property type="entry name" value="ANKYRIN REPEAT-CONTAINING"/>
    <property type="match status" value="1"/>
</dbReference>
<evidence type="ECO:0000313" key="5">
    <source>
        <dbReference type="EMBL" id="KAK3612147.1"/>
    </source>
</evidence>
<dbReference type="InterPro" id="IPR001315">
    <property type="entry name" value="CARD"/>
</dbReference>
<dbReference type="SUPFAM" id="SSF48403">
    <property type="entry name" value="Ankyrin repeat"/>
    <property type="match status" value="1"/>
</dbReference>
<dbReference type="SUPFAM" id="SSF47986">
    <property type="entry name" value="DEATH domain"/>
    <property type="match status" value="1"/>
</dbReference>
<evidence type="ECO:0000256" key="1">
    <source>
        <dbReference type="ARBA" id="ARBA00022737"/>
    </source>
</evidence>
<reference evidence="5" key="2">
    <citation type="journal article" date="2021" name="Genome Biol. Evol.">
        <title>Developing a high-quality reference genome for a parasitic bivalve with doubly uniparental inheritance (Bivalvia: Unionida).</title>
        <authorList>
            <person name="Smith C.H."/>
        </authorList>
    </citation>
    <scope>NUCLEOTIDE SEQUENCE</scope>
    <source>
        <strain evidence="5">CHS0354</strain>
        <tissue evidence="5">Mantle</tissue>
    </source>
</reference>
<dbReference type="InterPro" id="IPR036770">
    <property type="entry name" value="Ankyrin_rpt-contain_sf"/>
</dbReference>
<dbReference type="InterPro" id="IPR051165">
    <property type="entry name" value="Multifunctional_ANK_Repeat"/>
</dbReference>
<keyword evidence="6" id="KW-1185">Reference proteome</keyword>
<keyword evidence="1" id="KW-0677">Repeat</keyword>
<dbReference type="Gene3D" id="1.25.40.20">
    <property type="entry name" value="Ankyrin repeat-containing domain"/>
    <property type="match status" value="2"/>
</dbReference>
<dbReference type="Proteomes" id="UP001195483">
    <property type="component" value="Unassembled WGS sequence"/>
</dbReference>
<organism evidence="5 6">
    <name type="scientific">Potamilus streckersoni</name>
    <dbReference type="NCBI Taxonomy" id="2493646"/>
    <lineage>
        <taxon>Eukaryota</taxon>
        <taxon>Metazoa</taxon>
        <taxon>Spiralia</taxon>
        <taxon>Lophotrochozoa</taxon>
        <taxon>Mollusca</taxon>
        <taxon>Bivalvia</taxon>
        <taxon>Autobranchia</taxon>
        <taxon>Heteroconchia</taxon>
        <taxon>Palaeoheterodonta</taxon>
        <taxon>Unionida</taxon>
        <taxon>Unionoidea</taxon>
        <taxon>Unionidae</taxon>
        <taxon>Ambleminae</taxon>
        <taxon>Lampsilini</taxon>
        <taxon>Potamilus</taxon>
    </lineage>
</organism>